<evidence type="ECO:0000259" key="7">
    <source>
        <dbReference type="PROSITE" id="PS50110"/>
    </source>
</evidence>
<dbReference type="Pfam" id="PF00196">
    <property type="entry name" value="GerE"/>
    <property type="match status" value="1"/>
</dbReference>
<dbReference type="PROSITE" id="PS50043">
    <property type="entry name" value="HTH_LUXR_2"/>
    <property type="match status" value="1"/>
</dbReference>
<evidence type="ECO:0000313" key="8">
    <source>
        <dbReference type="EMBL" id="MDQ9091293.1"/>
    </source>
</evidence>
<organism evidence="8 9">
    <name type="scientific">Pseudoalteromonas haloplanktis</name>
    <name type="common">Alteromonas haloplanktis</name>
    <dbReference type="NCBI Taxonomy" id="228"/>
    <lineage>
        <taxon>Bacteria</taxon>
        <taxon>Pseudomonadati</taxon>
        <taxon>Pseudomonadota</taxon>
        <taxon>Gammaproteobacteria</taxon>
        <taxon>Alteromonadales</taxon>
        <taxon>Pseudoalteromonadaceae</taxon>
        <taxon>Pseudoalteromonas</taxon>
    </lineage>
</organism>
<dbReference type="SMART" id="SM00448">
    <property type="entry name" value="REC"/>
    <property type="match status" value="1"/>
</dbReference>
<dbReference type="Pfam" id="PF00072">
    <property type="entry name" value="Response_reg"/>
    <property type="match status" value="1"/>
</dbReference>
<dbReference type="PRINTS" id="PR00038">
    <property type="entry name" value="HTHLUXR"/>
</dbReference>
<dbReference type="Gene3D" id="1.10.10.10">
    <property type="entry name" value="Winged helix-like DNA-binding domain superfamily/Winged helix DNA-binding domain"/>
    <property type="match status" value="1"/>
</dbReference>
<comment type="caution">
    <text evidence="8">The sequence shown here is derived from an EMBL/GenBank/DDBJ whole genome shotgun (WGS) entry which is preliminary data.</text>
</comment>
<accession>A0ABU1B9U7</accession>
<evidence type="ECO:0000256" key="5">
    <source>
        <dbReference type="PROSITE-ProRule" id="PRU00169"/>
    </source>
</evidence>
<evidence type="ECO:0000259" key="6">
    <source>
        <dbReference type="PROSITE" id="PS50043"/>
    </source>
</evidence>
<dbReference type="Proteomes" id="UP001226574">
    <property type="component" value="Unassembled WGS sequence"/>
</dbReference>
<keyword evidence="1 5" id="KW-0597">Phosphoprotein</keyword>
<proteinExistence type="predicted"/>
<dbReference type="SUPFAM" id="SSF52172">
    <property type="entry name" value="CheY-like"/>
    <property type="match status" value="1"/>
</dbReference>
<reference evidence="8 9" key="1">
    <citation type="submission" date="2023-08" db="EMBL/GenBank/DDBJ databases">
        <title>Pseudoalteromonas haloplanktis LL1 genome.</title>
        <authorList>
            <person name="Wu S."/>
        </authorList>
    </citation>
    <scope>NUCLEOTIDE SEQUENCE [LARGE SCALE GENOMIC DNA]</scope>
    <source>
        <strain evidence="8 9">LL1</strain>
    </source>
</reference>
<keyword evidence="3" id="KW-0238">DNA-binding</keyword>
<sequence length="200" mass="22648">MGKKILVVDDHPMVAAAVKSYLSESELISHIDAVSTTKEALQWCKEHLVDLVILDIELEDSDGFSLYKKLLSNGYEGKALFLSAKSDLHYVRLAVKLRSQGFINKTESLKDIVSAVEMIIKGFTFFPQQHHEQEQMTLDSILTEREISVMQYLLEGKSNMEIADILFISNKTVSTYKVKIFNKLGVNSTVMLAKVINERF</sequence>
<dbReference type="CDD" id="cd17535">
    <property type="entry name" value="REC_NarL-like"/>
    <property type="match status" value="1"/>
</dbReference>
<dbReference type="Gene3D" id="3.40.50.2300">
    <property type="match status" value="1"/>
</dbReference>
<dbReference type="InterPro" id="IPR011006">
    <property type="entry name" value="CheY-like_superfamily"/>
</dbReference>
<dbReference type="SUPFAM" id="SSF46894">
    <property type="entry name" value="C-terminal effector domain of the bipartite response regulators"/>
    <property type="match status" value="1"/>
</dbReference>
<evidence type="ECO:0000256" key="1">
    <source>
        <dbReference type="ARBA" id="ARBA00022553"/>
    </source>
</evidence>
<dbReference type="CDD" id="cd06170">
    <property type="entry name" value="LuxR_C_like"/>
    <property type="match status" value="1"/>
</dbReference>
<feature type="modified residue" description="4-aspartylphosphate" evidence="5">
    <location>
        <position position="55"/>
    </location>
</feature>
<dbReference type="PANTHER" id="PTHR43214">
    <property type="entry name" value="TWO-COMPONENT RESPONSE REGULATOR"/>
    <property type="match status" value="1"/>
</dbReference>
<name>A0ABU1B9U7_PSEHA</name>
<keyword evidence="9" id="KW-1185">Reference proteome</keyword>
<feature type="domain" description="Response regulatory" evidence="7">
    <location>
        <begin position="4"/>
        <end position="120"/>
    </location>
</feature>
<gene>
    <name evidence="8" type="ORF">RC083_06770</name>
</gene>
<dbReference type="InterPro" id="IPR016032">
    <property type="entry name" value="Sig_transdc_resp-reg_C-effctor"/>
</dbReference>
<evidence type="ECO:0000256" key="3">
    <source>
        <dbReference type="ARBA" id="ARBA00023125"/>
    </source>
</evidence>
<evidence type="ECO:0000256" key="2">
    <source>
        <dbReference type="ARBA" id="ARBA00023015"/>
    </source>
</evidence>
<dbReference type="EMBL" id="JAVIFY010000004">
    <property type="protein sequence ID" value="MDQ9091293.1"/>
    <property type="molecule type" value="Genomic_DNA"/>
</dbReference>
<keyword evidence="4" id="KW-0804">Transcription</keyword>
<dbReference type="SMART" id="SM00421">
    <property type="entry name" value="HTH_LUXR"/>
    <property type="match status" value="1"/>
</dbReference>
<evidence type="ECO:0000313" key="9">
    <source>
        <dbReference type="Proteomes" id="UP001226574"/>
    </source>
</evidence>
<dbReference type="InterPro" id="IPR001789">
    <property type="entry name" value="Sig_transdc_resp-reg_receiver"/>
</dbReference>
<dbReference type="PROSITE" id="PS50110">
    <property type="entry name" value="RESPONSE_REGULATORY"/>
    <property type="match status" value="1"/>
</dbReference>
<protein>
    <submittedName>
        <fullName evidence="8">Response regulator transcription factor</fullName>
    </submittedName>
</protein>
<dbReference type="RefSeq" id="WP_309038666.1">
    <property type="nucleotide sequence ID" value="NZ_JAVIFY010000004.1"/>
</dbReference>
<dbReference type="PANTHER" id="PTHR43214:SF41">
    <property type="entry name" value="NITRATE_NITRITE RESPONSE REGULATOR PROTEIN NARP"/>
    <property type="match status" value="1"/>
</dbReference>
<keyword evidence="2" id="KW-0805">Transcription regulation</keyword>
<evidence type="ECO:0000256" key="4">
    <source>
        <dbReference type="ARBA" id="ARBA00023163"/>
    </source>
</evidence>
<dbReference type="InterPro" id="IPR036388">
    <property type="entry name" value="WH-like_DNA-bd_sf"/>
</dbReference>
<dbReference type="InterPro" id="IPR000792">
    <property type="entry name" value="Tscrpt_reg_LuxR_C"/>
</dbReference>
<dbReference type="InterPro" id="IPR039420">
    <property type="entry name" value="WalR-like"/>
</dbReference>
<dbReference type="InterPro" id="IPR058245">
    <property type="entry name" value="NreC/VraR/RcsB-like_REC"/>
</dbReference>
<feature type="domain" description="HTH luxR-type" evidence="6">
    <location>
        <begin position="135"/>
        <end position="200"/>
    </location>
</feature>